<dbReference type="AlphaFoldDB" id="A0A8B8MHF4"/>
<dbReference type="OrthoDB" id="668540at2759"/>
<feature type="repeat" description="Pumilio" evidence="5">
    <location>
        <begin position="435"/>
        <end position="471"/>
    </location>
</feature>
<evidence type="ECO:0000256" key="3">
    <source>
        <dbReference type="ARBA" id="ARBA00022884"/>
    </source>
</evidence>
<keyword evidence="1" id="KW-0677">Repeat</keyword>
<evidence type="ECO:0000256" key="4">
    <source>
        <dbReference type="ARBA" id="ARBA00058490"/>
    </source>
</evidence>
<feature type="repeat" description="Pumilio" evidence="5">
    <location>
        <begin position="472"/>
        <end position="508"/>
    </location>
</feature>
<feature type="domain" description="PUM-HD" evidence="6">
    <location>
        <begin position="187"/>
        <end position="534"/>
    </location>
</feature>
<dbReference type="RefSeq" id="XP_027368151.1">
    <property type="nucleotide sequence ID" value="XM_027512350.1"/>
</dbReference>
<dbReference type="Gene3D" id="1.25.10.10">
    <property type="entry name" value="Leucine-rich Repeat Variant"/>
    <property type="match status" value="1"/>
</dbReference>
<dbReference type="GeneID" id="113874129"/>
<accession>A0A8B8MHF4</accession>
<dbReference type="PROSITE" id="PS50303">
    <property type="entry name" value="PUM_HD"/>
    <property type="match status" value="1"/>
</dbReference>
<dbReference type="SMART" id="SM00025">
    <property type="entry name" value="Pumilio"/>
    <property type="match status" value="8"/>
</dbReference>
<keyword evidence="3" id="KW-0694">RNA-binding</keyword>
<dbReference type="PANTHER" id="PTHR12537:SF63">
    <property type="entry name" value="PUMILIO HOMOLOG 15"/>
    <property type="match status" value="1"/>
</dbReference>
<reference evidence="8" key="2">
    <citation type="submission" date="2025-08" db="UniProtKB">
        <authorList>
            <consortium name="RefSeq"/>
        </authorList>
    </citation>
    <scope>IDENTIFICATION</scope>
    <source>
        <tissue evidence="8">Young leaves</tissue>
    </source>
</reference>
<feature type="repeat" description="Pumilio" evidence="5">
    <location>
        <begin position="251"/>
        <end position="286"/>
    </location>
</feature>
<keyword evidence="7" id="KW-1185">Reference proteome</keyword>
<dbReference type="KEGG" id="aprc:113874129"/>
<feature type="repeat" description="Pumilio" evidence="5">
    <location>
        <begin position="290"/>
        <end position="325"/>
    </location>
</feature>
<gene>
    <name evidence="8" type="primary">LOC113874129</name>
</gene>
<evidence type="ECO:0000259" key="6">
    <source>
        <dbReference type="PROSITE" id="PS50303"/>
    </source>
</evidence>
<reference evidence="7" key="1">
    <citation type="journal article" date="2019" name="Toxins">
        <title>Detection of Abrin-Like and Prepropulchellin-Like Toxin Genes and Transcripts Using Whole Genome Sequencing and Full-Length Transcript Sequencing of Abrus precatorius.</title>
        <authorList>
            <person name="Hovde B.T."/>
            <person name="Daligault H.E."/>
            <person name="Hanschen E.R."/>
            <person name="Kunde Y.A."/>
            <person name="Johnson M.B."/>
            <person name="Starkenburg S.R."/>
            <person name="Johnson S.L."/>
        </authorList>
    </citation>
    <scope>NUCLEOTIDE SEQUENCE [LARGE SCALE GENOMIC DNA]</scope>
</reference>
<dbReference type="SUPFAM" id="SSF48371">
    <property type="entry name" value="ARM repeat"/>
    <property type="match status" value="1"/>
</dbReference>
<dbReference type="GO" id="GO:0005737">
    <property type="term" value="C:cytoplasm"/>
    <property type="evidence" value="ECO:0007669"/>
    <property type="project" value="TreeGrafter"/>
</dbReference>
<evidence type="ECO:0000313" key="7">
    <source>
        <dbReference type="Proteomes" id="UP000694853"/>
    </source>
</evidence>
<keyword evidence="2" id="KW-0810">Translation regulation</keyword>
<dbReference type="InterPro" id="IPR033133">
    <property type="entry name" value="PUM-HD"/>
</dbReference>
<dbReference type="GO" id="GO:0006417">
    <property type="term" value="P:regulation of translation"/>
    <property type="evidence" value="ECO:0007669"/>
    <property type="project" value="UniProtKB-KW"/>
</dbReference>
<dbReference type="GO" id="GO:0003729">
    <property type="term" value="F:mRNA binding"/>
    <property type="evidence" value="ECO:0007669"/>
    <property type="project" value="TreeGrafter"/>
</dbReference>
<dbReference type="InterPro" id="IPR011989">
    <property type="entry name" value="ARM-like"/>
</dbReference>
<dbReference type="CDD" id="cd07920">
    <property type="entry name" value="Pumilio"/>
    <property type="match status" value="1"/>
</dbReference>
<evidence type="ECO:0000256" key="2">
    <source>
        <dbReference type="ARBA" id="ARBA00022845"/>
    </source>
</evidence>
<organism evidence="7 8">
    <name type="scientific">Abrus precatorius</name>
    <name type="common">Indian licorice</name>
    <name type="synonym">Glycine abrus</name>
    <dbReference type="NCBI Taxonomy" id="3816"/>
    <lineage>
        <taxon>Eukaryota</taxon>
        <taxon>Viridiplantae</taxon>
        <taxon>Streptophyta</taxon>
        <taxon>Embryophyta</taxon>
        <taxon>Tracheophyta</taxon>
        <taxon>Spermatophyta</taxon>
        <taxon>Magnoliopsida</taxon>
        <taxon>eudicotyledons</taxon>
        <taxon>Gunneridae</taxon>
        <taxon>Pentapetalae</taxon>
        <taxon>rosids</taxon>
        <taxon>fabids</taxon>
        <taxon>Fabales</taxon>
        <taxon>Fabaceae</taxon>
        <taxon>Papilionoideae</taxon>
        <taxon>50 kb inversion clade</taxon>
        <taxon>NPAAA clade</taxon>
        <taxon>indigoferoid/millettioid clade</taxon>
        <taxon>Abreae</taxon>
        <taxon>Abrus</taxon>
    </lineage>
</organism>
<proteinExistence type="predicted"/>
<dbReference type="PANTHER" id="PTHR12537">
    <property type="entry name" value="RNA BINDING PROTEIN PUMILIO-RELATED"/>
    <property type="match status" value="1"/>
</dbReference>
<evidence type="ECO:0000256" key="5">
    <source>
        <dbReference type="PROSITE-ProRule" id="PRU00317"/>
    </source>
</evidence>
<dbReference type="FunFam" id="1.25.10.10:FF:000237">
    <property type="entry name" value="Pumilio homolog 9"/>
    <property type="match status" value="1"/>
</dbReference>
<dbReference type="PROSITE" id="PS50302">
    <property type="entry name" value="PUM"/>
    <property type="match status" value="6"/>
</dbReference>
<protein>
    <submittedName>
        <fullName evidence="8">Pumilio homolog 8, chloroplastic</fullName>
    </submittedName>
</protein>
<dbReference type="Proteomes" id="UP000694853">
    <property type="component" value="Unplaced"/>
</dbReference>
<dbReference type="InterPro" id="IPR033712">
    <property type="entry name" value="Pumilio_RNA-bd"/>
</dbReference>
<name>A0A8B8MHF4_ABRPR</name>
<dbReference type="Pfam" id="PF00806">
    <property type="entry name" value="PUF"/>
    <property type="match status" value="8"/>
</dbReference>
<evidence type="ECO:0000313" key="8">
    <source>
        <dbReference type="RefSeq" id="XP_027368151.1"/>
    </source>
</evidence>
<evidence type="ECO:0000256" key="1">
    <source>
        <dbReference type="ARBA" id="ARBA00022737"/>
    </source>
</evidence>
<sequence>MSSSRNPCFVENDYSTSLLWSFQRQRCPGDGETSQNRYQNPILTNQTLEDAFSRLSVMPNNHSTLGFVGEGSSHIDTTKPFTFQGQETYPSNYHCSRIGQMHSFGNGRYSGGDNTPVLATTWHNCYVGYNNDTDRYNGGYHNLRSQAYNTFLKEESQNNFLRLPLSNDDQFSLSFQGSRSSSMSTGLLSNTLDNVNSWRYRLLQNPLTQHSVYDFQGKILLLAKDQLGCRVLQETMKSLKSQEEVSLVFLELIDHVIELMLDSSGNYVFQKLVEICTEEQRTHIILMLTKTNFQLVNICLDAHGTRAVQKLFEHVTTQEQRNLIMLALYPGVVALTKDTNGLHVIENCLKHFSLEDNKYILNIMANNCVDIATDKNGCCVMQRCVERVHGESKERLMAEIILNAFLLAENCYGNYVVQHLVTQKIPRVIEGLMRQLENNFFTLSYNKYGSNVVEKFLQVAGEEHSKRIVVELLCDPNVSILLVDPYGNYVIKSALHVSKGAIRNALLQLVEDHYALMQSNLYGQKLLAWVDKWKHRKLTKATSLFFVVDVDV</sequence>
<dbReference type="InterPro" id="IPR001313">
    <property type="entry name" value="Pumilio_RNA-bd_rpt"/>
</dbReference>
<feature type="repeat" description="Pumilio" evidence="5">
    <location>
        <begin position="362"/>
        <end position="398"/>
    </location>
</feature>
<dbReference type="InterPro" id="IPR016024">
    <property type="entry name" value="ARM-type_fold"/>
</dbReference>
<comment type="function">
    <text evidence="4">Sequence-specific RNA-binding protein that regulates translation and mRNA stability by binding the 3'-UTR of target mRNAs.</text>
</comment>
<feature type="repeat" description="Pumilio" evidence="5">
    <location>
        <begin position="214"/>
        <end position="249"/>
    </location>
</feature>